<dbReference type="WBParaSite" id="GPUH_0000563901-mRNA-1">
    <property type="protein sequence ID" value="GPUH_0000563901-mRNA-1"/>
    <property type="gene ID" value="GPUH_0000563901"/>
</dbReference>
<keyword evidence="2" id="KW-1185">Reference proteome</keyword>
<protein>
    <submittedName>
        <fullName evidence="3">Alpha-mannosidase</fullName>
    </submittedName>
</protein>
<dbReference type="Proteomes" id="UP000271098">
    <property type="component" value="Unassembled WGS sequence"/>
</dbReference>
<reference evidence="1 2" key="2">
    <citation type="submission" date="2018-11" db="EMBL/GenBank/DDBJ databases">
        <authorList>
            <consortium name="Pathogen Informatics"/>
        </authorList>
    </citation>
    <scope>NUCLEOTIDE SEQUENCE [LARGE SCALE GENOMIC DNA]</scope>
</reference>
<gene>
    <name evidence="1" type="ORF">GPUH_LOCUS5632</name>
</gene>
<dbReference type="AlphaFoldDB" id="A0A183DA90"/>
<reference evidence="3" key="1">
    <citation type="submission" date="2016-06" db="UniProtKB">
        <authorList>
            <consortium name="WormBaseParasite"/>
        </authorList>
    </citation>
    <scope>IDENTIFICATION</scope>
</reference>
<name>A0A183DA90_9BILA</name>
<organism evidence="3">
    <name type="scientific">Gongylonema pulchrum</name>
    <dbReference type="NCBI Taxonomy" id="637853"/>
    <lineage>
        <taxon>Eukaryota</taxon>
        <taxon>Metazoa</taxon>
        <taxon>Ecdysozoa</taxon>
        <taxon>Nematoda</taxon>
        <taxon>Chromadorea</taxon>
        <taxon>Rhabditida</taxon>
        <taxon>Spirurina</taxon>
        <taxon>Spiruromorpha</taxon>
        <taxon>Spiruroidea</taxon>
        <taxon>Gongylonematidae</taxon>
        <taxon>Gongylonema</taxon>
    </lineage>
</organism>
<sequence length="153" mass="17135">MKEKKFQYGAENPFTLLHDYMGHLLSWENTSGFEHTSNTPISDDADICAFAYTLIKPTRPYENNDFHITLKVVNKKNSSLDSVKVSLEMTRNGVTTALIQFRQSPAILNGIGTVDGTSRLLSNASFTARWKLKPVNNVRLTHDAQYQVSGPLS</sequence>
<evidence type="ECO:0000313" key="3">
    <source>
        <dbReference type="WBParaSite" id="GPUH_0000563901-mRNA-1"/>
    </source>
</evidence>
<evidence type="ECO:0000313" key="2">
    <source>
        <dbReference type="Proteomes" id="UP000271098"/>
    </source>
</evidence>
<evidence type="ECO:0000313" key="1">
    <source>
        <dbReference type="EMBL" id="VDK51543.1"/>
    </source>
</evidence>
<proteinExistence type="predicted"/>
<dbReference type="EMBL" id="UYRT01012191">
    <property type="protein sequence ID" value="VDK51543.1"/>
    <property type="molecule type" value="Genomic_DNA"/>
</dbReference>
<accession>A0A183DA90</accession>
<dbReference type="OrthoDB" id="5790562at2759"/>